<reference evidence="5 6" key="1">
    <citation type="submission" date="2018-07" db="EMBL/GenBank/DDBJ databases">
        <title>Genome sequencing of oomycete isolates from Chile give support for New Zealand origin for Phytophthora kernoviae and make available the first Nothophytophthora sp. genome.</title>
        <authorList>
            <person name="Studholme D.J."/>
            <person name="Sanfuentes E."/>
            <person name="Panda P."/>
            <person name="Hill R."/>
            <person name="Sambles C."/>
            <person name="Grant M."/>
            <person name="Williams N.M."/>
            <person name="Mcdougal R.L."/>
        </authorList>
    </citation>
    <scope>NUCLEOTIDE SEQUENCE [LARGE SCALE GENOMIC DNA]</scope>
    <source>
        <strain evidence="4">Chile6</strain>
        <strain evidence="3">Chile7</strain>
    </source>
</reference>
<feature type="compositionally biased region" description="Polar residues" evidence="2">
    <location>
        <begin position="111"/>
        <end position="129"/>
    </location>
</feature>
<evidence type="ECO:0000313" key="6">
    <source>
        <dbReference type="Proteomes" id="UP000284657"/>
    </source>
</evidence>
<sequence length="223" mass="25825">MTQLLEEQGKNQQLHARIEALEAKLAAKDSNLGSKVKEAAHEHEVRTQTLENEWADRVKALEEQLRQKDACIAQLERDKEQLKAALRKVKRTADDLEKDRRLNDKEMTLSKEVNQQKENPNAATTQQHPVSVDDEQSGALVFLKKRLRQREDELRQTHVKYVELKELCARQCVREADLQNFINEHRLRGNLIIRKKNDADSKNAEDNQAHVQDDHQGDLKSSK</sequence>
<evidence type="ECO:0000256" key="2">
    <source>
        <dbReference type="SAM" id="MobiDB-lite"/>
    </source>
</evidence>
<name>A0A3F2RUV3_9STRA</name>
<evidence type="ECO:0000313" key="4">
    <source>
        <dbReference type="EMBL" id="RLN64653.1"/>
    </source>
</evidence>
<dbReference type="Proteomes" id="UP000277300">
    <property type="component" value="Unassembled WGS sequence"/>
</dbReference>
<evidence type="ECO:0000256" key="1">
    <source>
        <dbReference type="SAM" id="Coils"/>
    </source>
</evidence>
<dbReference type="OrthoDB" id="76606at2759"/>
<evidence type="ECO:0000313" key="5">
    <source>
        <dbReference type="Proteomes" id="UP000277300"/>
    </source>
</evidence>
<dbReference type="Proteomes" id="UP000284657">
    <property type="component" value="Unassembled WGS sequence"/>
</dbReference>
<dbReference type="AlphaFoldDB" id="A0A3F2RUV3"/>
<feature type="region of interest" description="Disordered" evidence="2">
    <location>
        <begin position="103"/>
        <end position="134"/>
    </location>
</feature>
<organism evidence="4 5">
    <name type="scientific">Phytophthora kernoviae</name>
    <dbReference type="NCBI Taxonomy" id="325452"/>
    <lineage>
        <taxon>Eukaryota</taxon>
        <taxon>Sar</taxon>
        <taxon>Stramenopiles</taxon>
        <taxon>Oomycota</taxon>
        <taxon>Peronosporomycetes</taxon>
        <taxon>Peronosporales</taxon>
        <taxon>Peronosporaceae</taxon>
        <taxon>Phytophthora</taxon>
    </lineage>
</organism>
<keyword evidence="1" id="KW-0175">Coiled coil</keyword>
<evidence type="ECO:0000313" key="3">
    <source>
        <dbReference type="EMBL" id="RLN54310.1"/>
    </source>
</evidence>
<comment type="caution">
    <text evidence="4">The sequence shown here is derived from an EMBL/GenBank/DDBJ whole genome shotgun (WGS) entry which is preliminary data.</text>
</comment>
<proteinExistence type="predicted"/>
<accession>A0A3F2RUV3</accession>
<feature type="coiled-coil region" evidence="1">
    <location>
        <begin position="4"/>
        <end position="31"/>
    </location>
</feature>
<feature type="region of interest" description="Disordered" evidence="2">
    <location>
        <begin position="198"/>
        <end position="223"/>
    </location>
</feature>
<protein>
    <submittedName>
        <fullName evidence="4">Uncharacterized protein</fullName>
    </submittedName>
</protein>
<gene>
    <name evidence="3" type="ORF">BBJ29_007451</name>
    <name evidence="4" type="ORF">BBP00_00003318</name>
</gene>
<dbReference type="EMBL" id="MBAD02001484">
    <property type="protein sequence ID" value="RLN54310.1"/>
    <property type="molecule type" value="Genomic_DNA"/>
</dbReference>
<feature type="coiled-coil region" evidence="1">
    <location>
        <begin position="58"/>
        <end position="99"/>
    </location>
</feature>
<dbReference type="EMBL" id="MBDO02000068">
    <property type="protein sequence ID" value="RLN64653.1"/>
    <property type="molecule type" value="Genomic_DNA"/>
</dbReference>